<dbReference type="Pfam" id="PF17127">
    <property type="entry name" value="DUF5106"/>
    <property type="match status" value="1"/>
</dbReference>
<dbReference type="InterPro" id="IPR033395">
    <property type="entry name" value="DUF5106"/>
</dbReference>
<protein>
    <submittedName>
        <fullName evidence="2">DUF5106 domain-containing protein</fullName>
    </submittedName>
</protein>
<dbReference type="Proteomes" id="UP000646484">
    <property type="component" value="Unassembled WGS sequence"/>
</dbReference>
<accession>A0ABR7CZL0</accession>
<dbReference type="InterPro" id="IPR036249">
    <property type="entry name" value="Thioredoxin-like_sf"/>
</dbReference>
<proteinExistence type="predicted"/>
<name>A0ABR7CZL0_9BACT</name>
<feature type="domain" description="DUF5106" evidence="1">
    <location>
        <begin position="25"/>
        <end position="171"/>
    </location>
</feature>
<comment type="caution">
    <text evidence="2">The sequence shown here is derived from an EMBL/GenBank/DDBJ whole genome shotgun (WGS) entry which is preliminary data.</text>
</comment>
<evidence type="ECO:0000313" key="2">
    <source>
        <dbReference type="EMBL" id="MBC5621116.1"/>
    </source>
</evidence>
<evidence type="ECO:0000313" key="3">
    <source>
        <dbReference type="Proteomes" id="UP000646484"/>
    </source>
</evidence>
<dbReference type="RefSeq" id="WP_186975715.1">
    <property type="nucleotide sequence ID" value="NZ_JACOOH010000003.1"/>
</dbReference>
<evidence type="ECO:0000259" key="1">
    <source>
        <dbReference type="Pfam" id="PF17127"/>
    </source>
</evidence>
<organism evidence="2 3">
    <name type="scientific">Butyricimonas hominis</name>
    <dbReference type="NCBI Taxonomy" id="2763032"/>
    <lineage>
        <taxon>Bacteria</taxon>
        <taxon>Pseudomonadati</taxon>
        <taxon>Bacteroidota</taxon>
        <taxon>Bacteroidia</taxon>
        <taxon>Bacteroidales</taxon>
        <taxon>Odoribacteraceae</taxon>
        <taxon>Butyricimonas</taxon>
    </lineage>
</organism>
<gene>
    <name evidence="2" type="ORF">H8S64_08400</name>
</gene>
<dbReference type="EMBL" id="JACOOH010000003">
    <property type="protein sequence ID" value="MBC5621116.1"/>
    <property type="molecule type" value="Genomic_DNA"/>
</dbReference>
<sequence length="313" mass="36434">MKSYTRNIVIGLCVALAACSFSRGKKAEQGAARVQAFRLPEIPSIYTDEREQVKYLVARYWEHFDFADTSLIRRPEITEQAFANYLQLFPRVPYADVERAIASMLDRAMDADSVMFAHFTSLYEKYLYDPNSPMLSEEFYIPVLRYIVASPRVGEVDKLRPAFRLEMALKNRPGSAATDFVYTLPSGKREKLSDIRADYTILFFNNPDCDACRAIKAEFEAADFVNFLLREKRGESRRLVFLSVYPDPDVEAWRRHLKEQPKSWVCAYDDGQVIKEQRLYDLRAIPTFYLLDRDKKIIFKDVPFRVIASFLEQ</sequence>
<dbReference type="SUPFAM" id="SSF52833">
    <property type="entry name" value="Thioredoxin-like"/>
    <property type="match status" value="1"/>
</dbReference>
<dbReference type="Gene3D" id="3.40.30.10">
    <property type="entry name" value="Glutaredoxin"/>
    <property type="match status" value="1"/>
</dbReference>
<reference evidence="2 3" key="1">
    <citation type="submission" date="2020-08" db="EMBL/GenBank/DDBJ databases">
        <title>Genome public.</title>
        <authorList>
            <person name="Liu C."/>
            <person name="Sun Q."/>
        </authorList>
    </citation>
    <scope>NUCLEOTIDE SEQUENCE [LARGE SCALE GENOMIC DNA]</scope>
    <source>
        <strain evidence="2 3">NSJ-56</strain>
    </source>
</reference>
<dbReference type="CDD" id="cd02966">
    <property type="entry name" value="TlpA_like_family"/>
    <property type="match status" value="1"/>
</dbReference>
<keyword evidence="3" id="KW-1185">Reference proteome</keyword>
<dbReference type="PROSITE" id="PS51257">
    <property type="entry name" value="PROKAR_LIPOPROTEIN"/>
    <property type="match status" value="1"/>
</dbReference>